<dbReference type="EMBL" id="MU859127">
    <property type="protein sequence ID" value="KAK3952257.1"/>
    <property type="molecule type" value="Genomic_DNA"/>
</dbReference>
<keyword evidence="3" id="KW-1185">Reference proteome</keyword>
<protein>
    <submittedName>
        <fullName evidence="2">Uncharacterized protein</fullName>
    </submittedName>
</protein>
<organism evidence="2 3">
    <name type="scientific">Pseudoneurospora amorphoporcata</name>
    <dbReference type="NCBI Taxonomy" id="241081"/>
    <lineage>
        <taxon>Eukaryota</taxon>
        <taxon>Fungi</taxon>
        <taxon>Dikarya</taxon>
        <taxon>Ascomycota</taxon>
        <taxon>Pezizomycotina</taxon>
        <taxon>Sordariomycetes</taxon>
        <taxon>Sordariomycetidae</taxon>
        <taxon>Sordariales</taxon>
        <taxon>Sordariaceae</taxon>
        <taxon>Pseudoneurospora</taxon>
    </lineage>
</organism>
<evidence type="ECO:0000313" key="3">
    <source>
        <dbReference type="Proteomes" id="UP001303222"/>
    </source>
</evidence>
<gene>
    <name evidence="2" type="ORF">QBC32DRAFT_370409</name>
</gene>
<reference evidence="2" key="1">
    <citation type="journal article" date="2023" name="Mol. Phylogenet. Evol.">
        <title>Genome-scale phylogeny and comparative genomics of the fungal order Sordariales.</title>
        <authorList>
            <person name="Hensen N."/>
            <person name="Bonometti L."/>
            <person name="Westerberg I."/>
            <person name="Brannstrom I.O."/>
            <person name="Guillou S."/>
            <person name="Cros-Aarteil S."/>
            <person name="Calhoun S."/>
            <person name="Haridas S."/>
            <person name="Kuo A."/>
            <person name="Mondo S."/>
            <person name="Pangilinan J."/>
            <person name="Riley R."/>
            <person name="LaButti K."/>
            <person name="Andreopoulos B."/>
            <person name="Lipzen A."/>
            <person name="Chen C."/>
            <person name="Yan M."/>
            <person name="Daum C."/>
            <person name="Ng V."/>
            <person name="Clum A."/>
            <person name="Steindorff A."/>
            <person name="Ohm R.A."/>
            <person name="Martin F."/>
            <person name="Silar P."/>
            <person name="Natvig D.O."/>
            <person name="Lalanne C."/>
            <person name="Gautier V."/>
            <person name="Ament-Velasquez S.L."/>
            <person name="Kruys A."/>
            <person name="Hutchinson M.I."/>
            <person name="Powell A.J."/>
            <person name="Barry K."/>
            <person name="Miller A.N."/>
            <person name="Grigoriev I.V."/>
            <person name="Debuchy R."/>
            <person name="Gladieux P."/>
            <person name="Hiltunen Thoren M."/>
            <person name="Johannesson H."/>
        </authorList>
    </citation>
    <scope>NUCLEOTIDE SEQUENCE</scope>
    <source>
        <strain evidence="2">CBS 626.80</strain>
    </source>
</reference>
<proteinExistence type="predicted"/>
<dbReference type="AlphaFoldDB" id="A0AAN6NYJ0"/>
<dbReference type="Proteomes" id="UP001303222">
    <property type="component" value="Unassembled WGS sequence"/>
</dbReference>
<name>A0AAN6NYJ0_9PEZI</name>
<evidence type="ECO:0000313" key="2">
    <source>
        <dbReference type="EMBL" id="KAK3952257.1"/>
    </source>
</evidence>
<evidence type="ECO:0000256" key="1">
    <source>
        <dbReference type="SAM" id="SignalP"/>
    </source>
</evidence>
<accession>A0AAN6NYJ0</accession>
<sequence length="196" mass="21863">MRTQLALSALFVGLASAADSVAKSIYAVDAIKAIMPNAKTTCSPTDQCRTPEQAAPFLIKSLERRTTGEIAMVLSLIGLESVDLQYKVNTRNDDQGTANMMMAPYVKEYAEFLQLPIDGKSGADILQLVIANDFYNFNSAVWFMEKHCSDDIKAKMKKGTDEGYELYLTKCIQTTVSEERQAYWKRAKEFFNLAGK</sequence>
<comment type="caution">
    <text evidence="2">The sequence shown here is derived from an EMBL/GenBank/DDBJ whole genome shotgun (WGS) entry which is preliminary data.</text>
</comment>
<reference evidence="2" key="2">
    <citation type="submission" date="2023-06" db="EMBL/GenBank/DDBJ databases">
        <authorList>
            <consortium name="Lawrence Berkeley National Laboratory"/>
            <person name="Mondo S.J."/>
            <person name="Hensen N."/>
            <person name="Bonometti L."/>
            <person name="Westerberg I."/>
            <person name="Brannstrom I.O."/>
            <person name="Guillou S."/>
            <person name="Cros-Aarteil S."/>
            <person name="Calhoun S."/>
            <person name="Haridas S."/>
            <person name="Kuo A."/>
            <person name="Pangilinan J."/>
            <person name="Riley R."/>
            <person name="Labutti K."/>
            <person name="Andreopoulos B."/>
            <person name="Lipzen A."/>
            <person name="Chen C."/>
            <person name="Yanf M."/>
            <person name="Daum C."/>
            <person name="Ng V."/>
            <person name="Clum A."/>
            <person name="Steindorff A."/>
            <person name="Ohm R."/>
            <person name="Martin F."/>
            <person name="Silar P."/>
            <person name="Natvig D."/>
            <person name="Lalanne C."/>
            <person name="Gautier V."/>
            <person name="Ament-Velasquez S.L."/>
            <person name="Kruys A."/>
            <person name="Hutchinson M.I."/>
            <person name="Powell A.J."/>
            <person name="Barry K."/>
            <person name="Miller A.N."/>
            <person name="Grigoriev I.V."/>
            <person name="Debuchy R."/>
            <person name="Gladieux P."/>
            <person name="Thoren M.H."/>
            <person name="Johannesson H."/>
        </authorList>
    </citation>
    <scope>NUCLEOTIDE SEQUENCE</scope>
    <source>
        <strain evidence="2">CBS 626.80</strain>
    </source>
</reference>
<feature type="signal peptide" evidence="1">
    <location>
        <begin position="1"/>
        <end position="17"/>
    </location>
</feature>
<keyword evidence="1" id="KW-0732">Signal</keyword>
<feature type="chain" id="PRO_5042878507" evidence="1">
    <location>
        <begin position="18"/>
        <end position="196"/>
    </location>
</feature>